<name>A0A2N0PWL4_9GLOM</name>
<proteinExistence type="predicted"/>
<reference evidence="1 2" key="2">
    <citation type="submission" date="2017-09" db="EMBL/GenBank/DDBJ databases">
        <title>Extensive intraspecific genome diversity in a model arbuscular mycorrhizal fungus.</title>
        <authorList>
            <person name="Chen E.C."/>
            <person name="Morin E."/>
            <person name="Beaudet D."/>
            <person name="Noel J."/>
            <person name="Ndikumana S."/>
            <person name="Charron P."/>
            <person name="St-Onge C."/>
            <person name="Giorgi J."/>
            <person name="Grigoriev I.V."/>
            <person name="Roux C."/>
            <person name="Martin F.M."/>
            <person name="Corradi N."/>
        </authorList>
    </citation>
    <scope>NUCLEOTIDE SEQUENCE [LARGE SCALE GENOMIC DNA]</scope>
    <source>
        <strain evidence="1 2">A5</strain>
    </source>
</reference>
<reference evidence="1 2" key="1">
    <citation type="submission" date="2016-04" db="EMBL/GenBank/DDBJ databases">
        <title>Genome analyses suggest a sexual origin of heterokaryosis in a supposedly ancient asexual fungus.</title>
        <authorList>
            <person name="Ropars J."/>
            <person name="Sedzielewska K."/>
            <person name="Noel J."/>
            <person name="Charron P."/>
            <person name="Farinelli L."/>
            <person name="Marton T."/>
            <person name="Kruger M."/>
            <person name="Pelin A."/>
            <person name="Brachmann A."/>
            <person name="Corradi N."/>
        </authorList>
    </citation>
    <scope>NUCLEOTIDE SEQUENCE [LARGE SCALE GENOMIC DNA]</scope>
    <source>
        <strain evidence="1 2">A5</strain>
    </source>
</reference>
<dbReference type="EMBL" id="LLXJ01000330">
    <property type="protein sequence ID" value="PKC11156.1"/>
    <property type="molecule type" value="Genomic_DNA"/>
</dbReference>
<gene>
    <name evidence="1" type="ORF">RhiirA5_413428</name>
</gene>
<evidence type="ECO:0000313" key="2">
    <source>
        <dbReference type="Proteomes" id="UP000232722"/>
    </source>
</evidence>
<evidence type="ECO:0008006" key="3">
    <source>
        <dbReference type="Google" id="ProtNLM"/>
    </source>
</evidence>
<accession>A0A2N0PWL4</accession>
<sequence length="137" mass="16122">KETGEILGGHNASIWKSSIGWSQSYYSFIFSFKNKVEIKDSILSRIKNIDKALYHYEYSGPRFGSLDLRLSYNGNVSEANQFNYNICKQTNYDKRIRDTEDEFYIEDYEINVLNVLFNLKPNSIYRLTNSLPSRVYK</sequence>
<protein>
    <recommendedName>
        <fullName evidence="3">TLDc domain-containing protein</fullName>
    </recommendedName>
</protein>
<evidence type="ECO:0000313" key="1">
    <source>
        <dbReference type="EMBL" id="PKC11156.1"/>
    </source>
</evidence>
<feature type="non-terminal residue" evidence="1">
    <location>
        <position position="1"/>
    </location>
</feature>
<dbReference type="Proteomes" id="UP000232722">
    <property type="component" value="Unassembled WGS sequence"/>
</dbReference>
<organism evidence="1 2">
    <name type="scientific">Rhizophagus irregularis</name>
    <dbReference type="NCBI Taxonomy" id="588596"/>
    <lineage>
        <taxon>Eukaryota</taxon>
        <taxon>Fungi</taxon>
        <taxon>Fungi incertae sedis</taxon>
        <taxon>Mucoromycota</taxon>
        <taxon>Glomeromycotina</taxon>
        <taxon>Glomeromycetes</taxon>
        <taxon>Glomerales</taxon>
        <taxon>Glomeraceae</taxon>
        <taxon>Rhizophagus</taxon>
    </lineage>
</organism>
<dbReference type="AlphaFoldDB" id="A0A2N0PWL4"/>
<comment type="caution">
    <text evidence="1">The sequence shown here is derived from an EMBL/GenBank/DDBJ whole genome shotgun (WGS) entry which is preliminary data.</text>
</comment>